<sequence length="67" mass="7440">MDNSSRNCSQWYSVQEGDTCAQVSLAQSMSLTDLYFLDLDDAYCVKAVGSITSYPTYTVTGYLLAYD</sequence>
<dbReference type="Proteomes" id="UP000030686">
    <property type="component" value="Unassembled WGS sequence"/>
</dbReference>
<keyword evidence="2" id="KW-1185">Reference proteome</keyword>
<organism evidence="1 2">
    <name type="scientific">Penicillium roqueforti (strain FM164)</name>
    <dbReference type="NCBI Taxonomy" id="1365484"/>
    <lineage>
        <taxon>Eukaryota</taxon>
        <taxon>Fungi</taxon>
        <taxon>Dikarya</taxon>
        <taxon>Ascomycota</taxon>
        <taxon>Pezizomycotina</taxon>
        <taxon>Eurotiomycetes</taxon>
        <taxon>Eurotiomycetidae</taxon>
        <taxon>Eurotiales</taxon>
        <taxon>Aspergillaceae</taxon>
        <taxon>Penicillium</taxon>
    </lineage>
</organism>
<protein>
    <submittedName>
        <fullName evidence="1">Genomic scaffold, ProqFM164S04</fullName>
    </submittedName>
</protein>
<name>W6QJ64_PENRF</name>
<dbReference type="EMBL" id="HG792018">
    <property type="protein sequence ID" value="CDM36061.1"/>
    <property type="molecule type" value="Genomic_DNA"/>
</dbReference>
<gene>
    <name evidence="1" type="ORF">PROQFM164_S04g000942</name>
</gene>
<proteinExistence type="predicted"/>
<dbReference type="AlphaFoldDB" id="W6QJ64"/>
<dbReference type="OrthoDB" id="5985073at2759"/>
<reference evidence="1" key="1">
    <citation type="journal article" date="2014" name="Nat. Commun.">
        <title>Multiple recent horizontal transfers of a large genomic region in cheese making fungi.</title>
        <authorList>
            <person name="Cheeseman K."/>
            <person name="Ropars J."/>
            <person name="Renault P."/>
            <person name="Dupont J."/>
            <person name="Gouzy J."/>
            <person name="Branca A."/>
            <person name="Abraham A.L."/>
            <person name="Ceppi M."/>
            <person name="Conseiller E."/>
            <person name="Debuchy R."/>
            <person name="Malagnac F."/>
            <person name="Goarin A."/>
            <person name="Silar P."/>
            <person name="Lacoste S."/>
            <person name="Sallet E."/>
            <person name="Bensimon A."/>
            <person name="Giraud T."/>
            <person name="Brygoo Y."/>
        </authorList>
    </citation>
    <scope>NUCLEOTIDE SEQUENCE [LARGE SCALE GENOMIC DNA]</scope>
    <source>
        <strain evidence="1">FM164</strain>
    </source>
</reference>
<dbReference type="InterPro" id="IPR036779">
    <property type="entry name" value="LysM_dom_sf"/>
</dbReference>
<evidence type="ECO:0000313" key="2">
    <source>
        <dbReference type="Proteomes" id="UP000030686"/>
    </source>
</evidence>
<accession>W6QJ64</accession>
<dbReference type="Gene3D" id="3.10.350.10">
    <property type="entry name" value="LysM domain"/>
    <property type="match status" value="1"/>
</dbReference>
<dbReference type="STRING" id="1365484.W6QJ64"/>
<evidence type="ECO:0000313" key="1">
    <source>
        <dbReference type="EMBL" id="CDM36061.1"/>
    </source>
</evidence>